<evidence type="ECO:0000313" key="4">
    <source>
        <dbReference type="EMBL" id="GAG56313.1"/>
    </source>
</evidence>
<dbReference type="GO" id="GO:0003677">
    <property type="term" value="F:DNA binding"/>
    <property type="evidence" value="ECO:0007669"/>
    <property type="project" value="UniProtKB-KW"/>
</dbReference>
<evidence type="ECO:0000256" key="3">
    <source>
        <dbReference type="ARBA" id="ARBA00023125"/>
    </source>
</evidence>
<name>X0Z7E1_9ZZZZ</name>
<dbReference type="GO" id="GO:0005524">
    <property type="term" value="F:ATP binding"/>
    <property type="evidence" value="ECO:0007669"/>
    <property type="project" value="UniProtKB-KW"/>
</dbReference>
<dbReference type="AlphaFoldDB" id="X0Z7E1"/>
<dbReference type="EMBL" id="BART01007328">
    <property type="protein sequence ID" value="GAG56313.1"/>
    <property type="molecule type" value="Genomic_DNA"/>
</dbReference>
<evidence type="ECO:0000256" key="1">
    <source>
        <dbReference type="ARBA" id="ARBA00022741"/>
    </source>
</evidence>
<evidence type="ECO:0008006" key="5">
    <source>
        <dbReference type="Google" id="ProtNLM"/>
    </source>
</evidence>
<feature type="non-terminal residue" evidence="4">
    <location>
        <position position="55"/>
    </location>
</feature>
<accession>X0Z7E1</accession>
<dbReference type="GO" id="GO:0006302">
    <property type="term" value="P:double-strand break repair"/>
    <property type="evidence" value="ECO:0007669"/>
    <property type="project" value="TreeGrafter"/>
</dbReference>
<keyword evidence="2" id="KW-0067">ATP-binding</keyword>
<protein>
    <recommendedName>
        <fullName evidence="5">Helicase ATP-binding domain-containing protein</fullName>
    </recommendedName>
</protein>
<dbReference type="GO" id="GO:0006310">
    <property type="term" value="P:DNA recombination"/>
    <property type="evidence" value="ECO:0007669"/>
    <property type="project" value="TreeGrafter"/>
</dbReference>
<keyword evidence="1" id="KW-0547">Nucleotide-binding</keyword>
<proteinExistence type="predicted"/>
<organism evidence="4">
    <name type="scientific">marine sediment metagenome</name>
    <dbReference type="NCBI Taxonomy" id="412755"/>
    <lineage>
        <taxon>unclassified sequences</taxon>
        <taxon>metagenomes</taxon>
        <taxon>ecological metagenomes</taxon>
    </lineage>
</organism>
<dbReference type="GO" id="GO:0006270">
    <property type="term" value="P:DNA replication initiation"/>
    <property type="evidence" value="ECO:0007669"/>
    <property type="project" value="TreeGrafter"/>
</dbReference>
<comment type="caution">
    <text evidence="4">The sequence shown here is derived from an EMBL/GenBank/DDBJ whole genome shotgun (WGS) entry which is preliminary data.</text>
</comment>
<dbReference type="PANTHER" id="PTHR30580">
    <property type="entry name" value="PRIMOSOMAL PROTEIN N"/>
    <property type="match status" value="1"/>
</dbReference>
<gene>
    <name evidence="4" type="ORF">S01H4_16701</name>
</gene>
<reference evidence="4" key="1">
    <citation type="journal article" date="2014" name="Front. Microbiol.">
        <title>High frequency of phylogenetically diverse reductive dehalogenase-homologous genes in deep subseafloor sedimentary metagenomes.</title>
        <authorList>
            <person name="Kawai M."/>
            <person name="Futagami T."/>
            <person name="Toyoda A."/>
            <person name="Takaki Y."/>
            <person name="Nishi S."/>
            <person name="Hori S."/>
            <person name="Arai W."/>
            <person name="Tsubouchi T."/>
            <person name="Morono Y."/>
            <person name="Uchiyama I."/>
            <person name="Ito T."/>
            <person name="Fujiyama A."/>
            <person name="Inagaki F."/>
            <person name="Takami H."/>
        </authorList>
    </citation>
    <scope>NUCLEOTIDE SEQUENCE</scope>
    <source>
        <strain evidence="4">Expedition CK06-06</strain>
    </source>
</reference>
<dbReference type="PANTHER" id="PTHR30580:SF0">
    <property type="entry name" value="PRIMOSOMAL PROTEIN N"/>
    <property type="match status" value="1"/>
</dbReference>
<keyword evidence="3" id="KW-0238">DNA-binding</keyword>
<dbReference type="GO" id="GO:0043138">
    <property type="term" value="F:3'-5' DNA helicase activity"/>
    <property type="evidence" value="ECO:0007669"/>
    <property type="project" value="TreeGrafter"/>
</dbReference>
<sequence length="55" mass="6525">MNEAERYERWLDIWENEFDVIIGTRSSIFTPIGKLGVIILDEEHDPSYKEGTRVR</sequence>
<dbReference type="InterPro" id="IPR027417">
    <property type="entry name" value="P-loop_NTPase"/>
</dbReference>
<dbReference type="Gene3D" id="3.40.50.300">
    <property type="entry name" value="P-loop containing nucleotide triphosphate hydrolases"/>
    <property type="match status" value="1"/>
</dbReference>
<evidence type="ECO:0000256" key="2">
    <source>
        <dbReference type="ARBA" id="ARBA00022840"/>
    </source>
</evidence>
<dbReference type="SUPFAM" id="SSF52540">
    <property type="entry name" value="P-loop containing nucleoside triphosphate hydrolases"/>
    <property type="match status" value="1"/>
</dbReference>